<dbReference type="EMBL" id="QRCT01000019">
    <property type="protein sequence ID" value="RDU23700.1"/>
    <property type="molecule type" value="Genomic_DNA"/>
</dbReference>
<keyword evidence="1 2" id="KW-0238">DNA-binding</keyword>
<accession>A0A371AW54</accession>
<organism evidence="4 5">
    <name type="scientific">Anaerosacchariphilus polymeriproducens</name>
    <dbReference type="NCBI Taxonomy" id="1812858"/>
    <lineage>
        <taxon>Bacteria</taxon>
        <taxon>Bacillati</taxon>
        <taxon>Bacillota</taxon>
        <taxon>Clostridia</taxon>
        <taxon>Lachnospirales</taxon>
        <taxon>Lachnospiraceae</taxon>
        <taxon>Anaerosacchariphilus</taxon>
    </lineage>
</organism>
<dbReference type="InterPro" id="IPR009057">
    <property type="entry name" value="Homeodomain-like_sf"/>
</dbReference>
<dbReference type="InterPro" id="IPR050624">
    <property type="entry name" value="HTH-type_Tx_Regulator"/>
</dbReference>
<dbReference type="OrthoDB" id="113732at2"/>
<feature type="domain" description="HTH tetR-type" evidence="3">
    <location>
        <begin position="13"/>
        <end position="73"/>
    </location>
</feature>
<comment type="caution">
    <text evidence="4">The sequence shown here is derived from an EMBL/GenBank/DDBJ whole genome shotgun (WGS) entry which is preliminary data.</text>
</comment>
<dbReference type="PANTHER" id="PTHR43479">
    <property type="entry name" value="ACREF/ENVCD OPERON REPRESSOR-RELATED"/>
    <property type="match status" value="1"/>
</dbReference>
<dbReference type="GO" id="GO:0003677">
    <property type="term" value="F:DNA binding"/>
    <property type="evidence" value="ECO:0007669"/>
    <property type="project" value="UniProtKB-UniRule"/>
</dbReference>
<evidence type="ECO:0000259" key="3">
    <source>
        <dbReference type="PROSITE" id="PS50977"/>
    </source>
</evidence>
<dbReference type="AlphaFoldDB" id="A0A371AW54"/>
<dbReference type="RefSeq" id="WP_115481569.1">
    <property type="nucleotide sequence ID" value="NZ_QRCT01000019.1"/>
</dbReference>
<evidence type="ECO:0000313" key="5">
    <source>
        <dbReference type="Proteomes" id="UP000255036"/>
    </source>
</evidence>
<dbReference type="InterPro" id="IPR001647">
    <property type="entry name" value="HTH_TetR"/>
</dbReference>
<gene>
    <name evidence="4" type="ORF">DWV06_07515</name>
</gene>
<sequence>MEQILSKYEIRTNQKKNAIIKSANKLFLEKGFVSTSIKEIAAVAHVSQVSIYNYFGSKDSLVIECVKSIVQETIDKAYALLDTELPYLDKLSTALSLCTSDINNLLSAYLSTSATADENFMKLISEGVQELQTDLYIQYIEAGKNAGYIDSLIPTALILKFIFAINTINISPENYKEEVNYLHQLFLHGILI</sequence>
<dbReference type="SUPFAM" id="SSF46689">
    <property type="entry name" value="Homeodomain-like"/>
    <property type="match status" value="1"/>
</dbReference>
<dbReference type="PRINTS" id="PR00455">
    <property type="entry name" value="HTHTETR"/>
</dbReference>
<dbReference type="Proteomes" id="UP000255036">
    <property type="component" value="Unassembled WGS sequence"/>
</dbReference>
<dbReference type="Pfam" id="PF00440">
    <property type="entry name" value="TetR_N"/>
    <property type="match status" value="1"/>
</dbReference>
<name>A0A371AW54_9FIRM</name>
<dbReference type="PANTHER" id="PTHR43479:SF21">
    <property type="entry name" value="TRANSCRIPTIONAL REGULATOR, TETR FAMILY"/>
    <property type="match status" value="1"/>
</dbReference>
<evidence type="ECO:0000313" key="4">
    <source>
        <dbReference type="EMBL" id="RDU23700.1"/>
    </source>
</evidence>
<evidence type="ECO:0000256" key="2">
    <source>
        <dbReference type="PROSITE-ProRule" id="PRU00335"/>
    </source>
</evidence>
<evidence type="ECO:0000256" key="1">
    <source>
        <dbReference type="ARBA" id="ARBA00023125"/>
    </source>
</evidence>
<dbReference type="PROSITE" id="PS50977">
    <property type="entry name" value="HTH_TETR_2"/>
    <property type="match status" value="1"/>
</dbReference>
<dbReference type="Gene3D" id="1.10.357.10">
    <property type="entry name" value="Tetracycline Repressor, domain 2"/>
    <property type="match status" value="1"/>
</dbReference>
<keyword evidence="5" id="KW-1185">Reference proteome</keyword>
<feature type="DNA-binding region" description="H-T-H motif" evidence="2">
    <location>
        <begin position="36"/>
        <end position="55"/>
    </location>
</feature>
<proteinExistence type="predicted"/>
<reference evidence="4 5" key="1">
    <citation type="submission" date="2018-07" db="EMBL/GenBank/DDBJ databases">
        <title>Anaerosacharophilus polymeroproducens gen. nov. sp. nov., an anaerobic bacterium isolated from salt field.</title>
        <authorList>
            <person name="Kim W."/>
            <person name="Yang S.-H."/>
            <person name="Oh J."/>
            <person name="Lee J.-H."/>
            <person name="Kwon K.K."/>
        </authorList>
    </citation>
    <scope>NUCLEOTIDE SEQUENCE [LARGE SCALE GENOMIC DNA]</scope>
    <source>
        <strain evidence="4 5">MCWD5</strain>
    </source>
</reference>
<protein>
    <submittedName>
        <fullName evidence="4">TetR/AcrR family transcriptional regulator</fullName>
    </submittedName>
</protein>